<dbReference type="RefSeq" id="WP_150374140.1">
    <property type="nucleotide sequence ID" value="NZ_CP044066.1"/>
</dbReference>
<geneLocation type="plasmid" evidence="5">
    <name>unnamed1</name>
</geneLocation>
<evidence type="ECO:0000313" key="5">
    <source>
        <dbReference type="EMBL" id="QET04077.1"/>
    </source>
</evidence>
<sequence>MLKINRRPLYEVAPWLTSITPELILNKDGSLLANFEFQGVDADSPNSGDIESARNQLDQACKSFDNRITAWWKLSHRRAHGYVDGEFAEAADARLDVLNKAHLTSGKYFRNAHSLAIAYTPETGVAKFFDKVGHHMTVGGKSVYASIFEATKDTVFARSAFAFDLEKMQADTRRFEAMIDAFSGGVPRLKLNRLAMQDSYAALHQAANPSVPPRRIRYPVTLLDTHLTESEVTVGAERLLFESAHGKRYAGIVSVKEWLSFQEAALDSLMQIDAELDVCIMFRFLDTARASAYIEKVRRFYKMAALNVGAILKQYFGKEEPENDEGREELAKEAGFALKRLTAEGTQHGFANISIIVYGETEAECEDAISEVVGALTNAGFGAIREKANLMPAWNSTLPGRWDKQRRLQFVETPAVSDIAPVCSVMPGPTRNNWLSEKAGRDVPPLTCLPTRHKTAQRVDLHQPGGNGHLLVIGPIGAGKTVFLNFLLSQAGRHGARRIRFDKDRSTRIPTLLGGGAFVDVTGKFQTATHVNPLSLLGDPTNFTYVTEWVTLALEDENFSLSPQQTQDVFEAVKILSTYSPELWTLGNLSTQLHDELRDRLQIWIKGGQYGHFFDHADDAFAVSDNLSIEMGDLFEKYPRAAALFVDYAFYRISQSMDGLRYTIIEVEEAGFFFQHPRFYKRLETWITTIRKLNGAIWMATQSLRQVERIPDFEILKDNVGNLIYLPNSQANTSKDLYKDKFGLTDDQIQMINDAVPNRDYLWITRSQTRMLQSTFSEEMVAMLRSDGVAQAILDRHHASGHADWQQHYVREMLSRVA</sequence>
<proteinExistence type="inferred from homology"/>
<keyword evidence="5" id="KW-0614">Plasmid</keyword>
<dbReference type="PANTHER" id="PTHR30121">
    <property type="entry name" value="UNCHARACTERIZED PROTEIN YJGR-RELATED"/>
    <property type="match status" value="1"/>
</dbReference>
<dbReference type="InterPro" id="IPR018145">
    <property type="entry name" value="CagE_TrbE_VirB_cntrl_dom"/>
</dbReference>
<feature type="domain" description="CagE TrbE VirB component of type IV transporter system central" evidence="4">
    <location>
        <begin position="338"/>
        <end position="407"/>
    </location>
</feature>
<dbReference type="InterPro" id="IPR051162">
    <property type="entry name" value="T4SS_component"/>
</dbReference>
<reference evidence="5 6" key="1">
    <citation type="submission" date="2019-09" db="EMBL/GenBank/DDBJ databases">
        <title>FDA dAtabase for Regulatory Grade micrObial Sequences (FDA-ARGOS): Supporting development and validation of Infectious Disease Dx tests.</title>
        <authorList>
            <person name="Sciortino C."/>
            <person name="Tallon L."/>
            <person name="Sadzewicz L."/>
            <person name="Vavikolanu K."/>
            <person name="Mehta A."/>
            <person name="Aluvathingal J."/>
            <person name="Nadendla S."/>
            <person name="Nandy P."/>
            <person name="Geyer C."/>
            <person name="Yan Y."/>
            <person name="Sichtig H."/>
        </authorList>
    </citation>
    <scope>NUCLEOTIDE SEQUENCE [LARGE SCALE GENOMIC DNA]</scope>
    <source>
        <strain evidence="5 6">FDAARGOS_664</strain>
        <plasmid evidence="5 6">unnamed1</plasmid>
    </source>
</reference>
<evidence type="ECO:0000256" key="3">
    <source>
        <dbReference type="ARBA" id="ARBA00022840"/>
    </source>
</evidence>
<keyword evidence="3" id="KW-0067">ATP-binding</keyword>
<feature type="domain" description="CagE TrbE VirB component of type IV transporter system central" evidence="4">
    <location>
        <begin position="215"/>
        <end position="300"/>
    </location>
</feature>
<dbReference type="Pfam" id="PF03135">
    <property type="entry name" value="CagE_TrbE_VirB"/>
    <property type="match status" value="2"/>
</dbReference>
<dbReference type="Proteomes" id="UP000322822">
    <property type="component" value="Plasmid unnamed1"/>
</dbReference>
<accession>A0A5P2H7D6</accession>
<dbReference type="PANTHER" id="PTHR30121:SF12">
    <property type="entry name" value="TYPE IV SECRETION SYSTEM PROTEIN CAGE"/>
    <property type="match status" value="1"/>
</dbReference>
<evidence type="ECO:0000259" key="4">
    <source>
        <dbReference type="Pfam" id="PF03135"/>
    </source>
</evidence>
<name>A0A5P2H7D6_9BURK</name>
<dbReference type="Gene3D" id="3.40.50.300">
    <property type="entry name" value="P-loop containing nucleotide triphosphate hydrolases"/>
    <property type="match status" value="1"/>
</dbReference>
<evidence type="ECO:0000256" key="2">
    <source>
        <dbReference type="ARBA" id="ARBA00022741"/>
    </source>
</evidence>
<gene>
    <name evidence="5" type="ORF">FOB72_18185</name>
</gene>
<evidence type="ECO:0000313" key="6">
    <source>
        <dbReference type="Proteomes" id="UP000322822"/>
    </source>
</evidence>
<organism evidence="5 6">
    <name type="scientific">Cupriavidus pauculus</name>
    <dbReference type="NCBI Taxonomy" id="82633"/>
    <lineage>
        <taxon>Bacteria</taxon>
        <taxon>Pseudomonadati</taxon>
        <taxon>Pseudomonadota</taxon>
        <taxon>Betaproteobacteria</taxon>
        <taxon>Burkholderiales</taxon>
        <taxon>Burkholderiaceae</taxon>
        <taxon>Cupriavidus</taxon>
    </lineage>
</organism>
<comment type="similarity">
    <text evidence="1">Belongs to the TrbE/VirB4 family.</text>
</comment>
<dbReference type="InterPro" id="IPR027417">
    <property type="entry name" value="P-loop_NTPase"/>
</dbReference>
<evidence type="ECO:0000256" key="1">
    <source>
        <dbReference type="ARBA" id="ARBA00006512"/>
    </source>
</evidence>
<dbReference type="EMBL" id="CP044066">
    <property type="protein sequence ID" value="QET04077.1"/>
    <property type="molecule type" value="Genomic_DNA"/>
</dbReference>
<dbReference type="OrthoDB" id="9816422at2"/>
<dbReference type="AlphaFoldDB" id="A0A5P2H7D6"/>
<protein>
    <submittedName>
        <fullName evidence="5">Conjugal transfer protein</fullName>
    </submittedName>
</protein>
<dbReference type="GO" id="GO:0005524">
    <property type="term" value="F:ATP binding"/>
    <property type="evidence" value="ECO:0007669"/>
    <property type="project" value="UniProtKB-KW"/>
</dbReference>
<dbReference type="SUPFAM" id="SSF52540">
    <property type="entry name" value="P-loop containing nucleoside triphosphate hydrolases"/>
    <property type="match status" value="1"/>
</dbReference>
<keyword evidence="2" id="KW-0547">Nucleotide-binding</keyword>